<reference evidence="9" key="1">
    <citation type="submission" date="2021-01" db="EMBL/GenBank/DDBJ databases">
        <title>Genome seq and assembly of Tabrizicola sp. KVB23.</title>
        <authorList>
            <person name="Chhetri G."/>
        </authorList>
    </citation>
    <scope>NUCLEOTIDE SEQUENCE</scope>
    <source>
        <strain evidence="9">KVB23</strain>
    </source>
</reference>
<dbReference type="CDD" id="cd06912">
    <property type="entry name" value="GT_MraY_like"/>
    <property type="match status" value="1"/>
</dbReference>
<dbReference type="GO" id="GO:0016780">
    <property type="term" value="F:phosphotransferase activity, for other substituted phosphate groups"/>
    <property type="evidence" value="ECO:0007669"/>
    <property type="project" value="InterPro"/>
</dbReference>
<keyword evidence="10" id="KW-1185">Reference proteome</keyword>
<dbReference type="GO" id="GO:0071555">
    <property type="term" value="P:cell wall organization"/>
    <property type="evidence" value="ECO:0007669"/>
    <property type="project" value="TreeGrafter"/>
</dbReference>
<gene>
    <name evidence="9" type="ORF">JI744_16245</name>
</gene>
<keyword evidence="3" id="KW-0808">Transferase</keyword>
<dbReference type="EMBL" id="JAESVP010000009">
    <property type="protein sequence ID" value="MBL4929657.1"/>
    <property type="molecule type" value="Genomic_DNA"/>
</dbReference>
<dbReference type="Pfam" id="PF00953">
    <property type="entry name" value="Glycos_transf_4"/>
    <property type="match status" value="1"/>
</dbReference>
<dbReference type="RefSeq" id="WP_202662203.1">
    <property type="nucleotide sequence ID" value="NZ_JAESVP010000009.1"/>
</dbReference>
<feature type="binding site" evidence="7">
    <location>
        <position position="201"/>
    </location>
    <ligand>
        <name>Mg(2+)</name>
        <dbReference type="ChEBI" id="CHEBI:18420"/>
    </ligand>
</feature>
<accession>A0A8J7SVM1</accession>
<feature type="transmembrane region" description="Helical" evidence="8">
    <location>
        <begin position="174"/>
        <end position="192"/>
    </location>
</feature>
<evidence type="ECO:0000256" key="5">
    <source>
        <dbReference type="ARBA" id="ARBA00022989"/>
    </source>
</evidence>
<feature type="binding site" evidence="7">
    <location>
        <position position="141"/>
    </location>
    <ligand>
        <name>Mg(2+)</name>
        <dbReference type="ChEBI" id="CHEBI:18420"/>
    </ligand>
</feature>
<keyword evidence="4 8" id="KW-0812">Transmembrane</keyword>
<evidence type="ECO:0000256" key="7">
    <source>
        <dbReference type="PIRSR" id="PIRSR600715-1"/>
    </source>
</evidence>
<dbReference type="InterPro" id="IPR000715">
    <property type="entry name" value="Glycosyl_transferase_4"/>
</dbReference>
<dbReference type="PANTHER" id="PTHR22926:SF3">
    <property type="entry name" value="UNDECAPRENYL-PHOSPHATE ALPHA-N-ACETYLGLUCOSAMINYL 1-PHOSPHATE TRANSFERASE"/>
    <property type="match status" value="1"/>
</dbReference>
<dbReference type="Proteomes" id="UP000619033">
    <property type="component" value="Unassembled WGS sequence"/>
</dbReference>
<evidence type="ECO:0000313" key="9">
    <source>
        <dbReference type="EMBL" id="MBL4929657.1"/>
    </source>
</evidence>
<dbReference type="GO" id="GO:0005886">
    <property type="term" value="C:plasma membrane"/>
    <property type="evidence" value="ECO:0007669"/>
    <property type="project" value="UniProtKB-SubCell"/>
</dbReference>
<sequence length="359" mass="37338">MAILQAGGAGFVVCFGLGVLVLLTRRWHGRWSEDGVQGVQKLHRSPVPRIGGLGILAGLLAAAPFASADLRLFVLAALPAFAAGLAEDLSKAVSVRLRLAATLVSGAAFCVLTGHMIDLPGLPPLFMFTAFAMAGIANAMNIIDGVNGLSSGTALIALAVFSAVAGLAGDGQMLVVAVAIFGAVLGFFVLNFPQGRLFLGDGGAYLVGVLLAGLAVAIPARNPDISPFFGLLVLAYPVIETLVTVARRAGRKGGNPGQADRLHLHSLFYRRRAPELVRQIGGGPGLRAVVTTVVMWGLSLTAGALAIAWRQIDLLALAGILPLTLAYLGLYRDIALIAPRKPARHKAARNSRRPVRFAA</sequence>
<evidence type="ECO:0000256" key="4">
    <source>
        <dbReference type="ARBA" id="ARBA00022692"/>
    </source>
</evidence>
<keyword evidence="7" id="KW-0460">Magnesium</keyword>
<dbReference type="GO" id="GO:0046872">
    <property type="term" value="F:metal ion binding"/>
    <property type="evidence" value="ECO:0007669"/>
    <property type="project" value="UniProtKB-KW"/>
</dbReference>
<keyword evidence="6 8" id="KW-0472">Membrane</keyword>
<evidence type="ECO:0000256" key="2">
    <source>
        <dbReference type="ARBA" id="ARBA00022475"/>
    </source>
</evidence>
<dbReference type="GO" id="GO:0009103">
    <property type="term" value="P:lipopolysaccharide biosynthetic process"/>
    <property type="evidence" value="ECO:0007669"/>
    <property type="project" value="TreeGrafter"/>
</dbReference>
<feature type="transmembrane region" description="Helical" evidence="8">
    <location>
        <begin position="6"/>
        <end position="25"/>
    </location>
</feature>
<proteinExistence type="predicted"/>
<evidence type="ECO:0000256" key="3">
    <source>
        <dbReference type="ARBA" id="ARBA00022679"/>
    </source>
</evidence>
<dbReference type="AlphaFoldDB" id="A0A8J7SVM1"/>
<keyword evidence="7" id="KW-0479">Metal-binding</keyword>
<organism evidence="9 10">
    <name type="scientific">Fuscibacter oryzae</name>
    <dbReference type="NCBI Taxonomy" id="2803939"/>
    <lineage>
        <taxon>Bacteria</taxon>
        <taxon>Pseudomonadati</taxon>
        <taxon>Pseudomonadota</taxon>
        <taxon>Alphaproteobacteria</taxon>
        <taxon>Rhodobacterales</taxon>
        <taxon>Paracoccaceae</taxon>
        <taxon>Fuscibacter</taxon>
    </lineage>
</organism>
<evidence type="ECO:0000313" key="10">
    <source>
        <dbReference type="Proteomes" id="UP000619033"/>
    </source>
</evidence>
<comment type="subcellular location">
    <subcellularLocation>
        <location evidence="1">Cell membrane</location>
        <topology evidence="1">Multi-pass membrane protein</topology>
    </subcellularLocation>
</comment>
<feature type="transmembrane region" description="Helical" evidence="8">
    <location>
        <begin position="149"/>
        <end position="168"/>
    </location>
</feature>
<keyword evidence="2" id="KW-1003">Cell membrane</keyword>
<keyword evidence="5 8" id="KW-1133">Transmembrane helix</keyword>
<evidence type="ECO:0000256" key="1">
    <source>
        <dbReference type="ARBA" id="ARBA00004651"/>
    </source>
</evidence>
<feature type="transmembrane region" description="Helical" evidence="8">
    <location>
        <begin position="123"/>
        <end position="142"/>
    </location>
</feature>
<evidence type="ECO:0000256" key="8">
    <source>
        <dbReference type="SAM" id="Phobius"/>
    </source>
</evidence>
<feature type="transmembrane region" description="Helical" evidence="8">
    <location>
        <begin position="97"/>
        <end position="117"/>
    </location>
</feature>
<protein>
    <submittedName>
        <fullName evidence="9">Glycosyltransferase family 4 protein</fullName>
    </submittedName>
</protein>
<name>A0A8J7SVM1_9RHOB</name>
<comment type="caution">
    <text evidence="9">The sequence shown here is derived from an EMBL/GenBank/DDBJ whole genome shotgun (WGS) entry which is preliminary data.</text>
</comment>
<feature type="transmembrane region" description="Helical" evidence="8">
    <location>
        <begin position="46"/>
        <end position="66"/>
    </location>
</feature>
<dbReference type="GO" id="GO:0044038">
    <property type="term" value="P:cell wall macromolecule biosynthetic process"/>
    <property type="evidence" value="ECO:0007669"/>
    <property type="project" value="TreeGrafter"/>
</dbReference>
<evidence type="ECO:0000256" key="6">
    <source>
        <dbReference type="ARBA" id="ARBA00023136"/>
    </source>
</evidence>
<feature type="transmembrane region" description="Helical" evidence="8">
    <location>
        <begin position="314"/>
        <end position="331"/>
    </location>
</feature>
<feature type="transmembrane region" description="Helical" evidence="8">
    <location>
        <begin position="228"/>
        <end position="246"/>
    </location>
</feature>
<dbReference type="PANTHER" id="PTHR22926">
    <property type="entry name" value="PHOSPHO-N-ACETYLMURAMOYL-PENTAPEPTIDE-TRANSFERASE"/>
    <property type="match status" value="1"/>
</dbReference>
<feature type="transmembrane region" description="Helical" evidence="8">
    <location>
        <begin position="288"/>
        <end position="308"/>
    </location>
</feature>
<feature type="transmembrane region" description="Helical" evidence="8">
    <location>
        <begin position="204"/>
        <end position="222"/>
    </location>
</feature>
<comment type="cofactor">
    <cofactor evidence="7">
        <name>Mg(2+)</name>
        <dbReference type="ChEBI" id="CHEBI:18420"/>
    </cofactor>
</comment>